<name>A0A1V3IE92_9PAST</name>
<organism evidence="2 3">
    <name type="scientific">Rodentibacter mrazii</name>
    <dbReference type="NCBI Taxonomy" id="1908257"/>
    <lineage>
        <taxon>Bacteria</taxon>
        <taxon>Pseudomonadati</taxon>
        <taxon>Pseudomonadota</taxon>
        <taxon>Gammaproteobacteria</taxon>
        <taxon>Pasteurellales</taxon>
        <taxon>Pasteurellaceae</taxon>
        <taxon>Rodentibacter</taxon>
    </lineage>
</organism>
<gene>
    <name evidence="2" type="ORF">BKK47_08415</name>
</gene>
<evidence type="ECO:0000256" key="1">
    <source>
        <dbReference type="SAM" id="Phobius"/>
    </source>
</evidence>
<reference evidence="2 3" key="1">
    <citation type="submission" date="2016-10" db="EMBL/GenBank/DDBJ databases">
        <title>Rodentibacter gen. nov. and new species.</title>
        <authorList>
            <person name="Christensen H."/>
        </authorList>
    </citation>
    <scope>NUCLEOTIDE SEQUENCE [LARGE SCALE GENOMIC DNA]</scope>
    <source>
        <strain evidence="2 3">Ppn418</strain>
    </source>
</reference>
<dbReference type="RefSeq" id="WP_077494439.1">
    <property type="nucleotide sequence ID" value="NZ_MLHG01000053.1"/>
</dbReference>
<dbReference type="AlphaFoldDB" id="A0A1V3IE92"/>
<evidence type="ECO:0000313" key="3">
    <source>
        <dbReference type="Proteomes" id="UP000189426"/>
    </source>
</evidence>
<keyword evidence="1" id="KW-0812">Transmembrane</keyword>
<sequence>MSYLKTLKTLLISTALFGVIGYASSYWIKPEWKTEAEITHPTLSELGNYYALFSMYQLIQGKDNIESKIPELVYQNFTEQLVSYDNLKNFWENSTYYKQKISENTTKNAQLLDDLIKNTHFQPLSYNTGKITLTLDEAEEERTQLFSLLDNNNIIIRKVMYDDLILRWKNLFTQVKTAAELNLGNIPYGNSIERQDWQGKLNMMKSVNPLDDNFTAFHFTKSPQQPEEKGRYSWGGIGAGMGLLLGLFSLLFRRQRKIHCSIIKLKRHQS</sequence>
<feature type="transmembrane region" description="Helical" evidence="1">
    <location>
        <begin position="232"/>
        <end position="252"/>
    </location>
</feature>
<keyword evidence="1" id="KW-1133">Transmembrane helix</keyword>
<evidence type="ECO:0000313" key="2">
    <source>
        <dbReference type="EMBL" id="OOF38749.1"/>
    </source>
</evidence>
<dbReference type="EMBL" id="MLHG01000053">
    <property type="protein sequence ID" value="OOF38749.1"/>
    <property type="molecule type" value="Genomic_DNA"/>
</dbReference>
<evidence type="ECO:0008006" key="4">
    <source>
        <dbReference type="Google" id="ProtNLM"/>
    </source>
</evidence>
<accession>A0A1V3IE92</accession>
<keyword evidence="3" id="KW-1185">Reference proteome</keyword>
<comment type="caution">
    <text evidence="2">The sequence shown here is derived from an EMBL/GenBank/DDBJ whole genome shotgun (WGS) entry which is preliminary data.</text>
</comment>
<protein>
    <recommendedName>
        <fullName evidence="4">LPS chain length-determining protein</fullName>
    </recommendedName>
</protein>
<proteinExistence type="predicted"/>
<dbReference type="Proteomes" id="UP000189426">
    <property type="component" value="Unassembled WGS sequence"/>
</dbReference>
<dbReference type="STRING" id="1908257.BKK47_08415"/>
<dbReference type="SUPFAM" id="SSF160355">
    <property type="entry name" value="Bacterial polysaccharide co-polymerase-like"/>
    <property type="match status" value="1"/>
</dbReference>
<keyword evidence="1" id="KW-0472">Membrane</keyword>
<dbReference type="Gene3D" id="3.30.1890.10">
    <property type="entry name" value="FepE-like"/>
    <property type="match status" value="1"/>
</dbReference>